<dbReference type="Proteomes" id="UP000019365">
    <property type="component" value="Unassembled WGS sequence"/>
</dbReference>
<gene>
    <name evidence="3" type="ORF">RF007C_09880</name>
</gene>
<keyword evidence="2" id="KW-0472">Membrane</keyword>
<evidence type="ECO:0000256" key="1">
    <source>
        <dbReference type="SAM" id="MobiDB-lite"/>
    </source>
</evidence>
<feature type="region of interest" description="Disordered" evidence="1">
    <location>
        <begin position="110"/>
        <end position="139"/>
    </location>
</feature>
<dbReference type="PATRIC" id="fig|1341157.4.peg.2041"/>
<proteinExistence type="predicted"/>
<organism evidence="3 4">
    <name type="scientific">Ruminococcus flavefaciens 007c</name>
    <dbReference type="NCBI Taxonomy" id="1341157"/>
    <lineage>
        <taxon>Bacteria</taxon>
        <taxon>Bacillati</taxon>
        <taxon>Bacillota</taxon>
        <taxon>Clostridia</taxon>
        <taxon>Eubacteriales</taxon>
        <taxon>Oscillospiraceae</taxon>
        <taxon>Ruminococcus</taxon>
    </lineage>
</organism>
<accession>W7UY21</accession>
<protein>
    <submittedName>
        <fullName evidence="3">Uncharacterized protein</fullName>
    </submittedName>
</protein>
<sequence length="386" mass="44249">MEDKNIFDMLENTDDELMEDFTGLCPEIDDEKFEKLFAKSEEDYKTRKAEIKRAEERYNTEGDNSVRGVERIRRPEWLRPVMMAASFVLIAGVVIGSTAMLRKDKWMTGAGTSVPEAETEDTTEEISETTEEPETAAATEEEKTVIDGSEVENITISTRWRDTVDEKIRAADDLVTMQQGFISMDYNDFIEFAADPSLDWNGPLPSDMRESEKDKIYYIRVKDEAAESIADLRTKMKDSYTDNYLDNLKDFYNNNRYYTDWAGSGFDDLNEGDMTDKTYIFLEYRGKLYVNSYVKSCAVSSGLGDSPLIIANETDTSFTAFLPHVTPNVFDYNDVSSDEPMVEIDDMYCEEVKFVLDPECNDWRIDSRIPHDSGVFGELYNRAAEE</sequence>
<feature type="transmembrane region" description="Helical" evidence="2">
    <location>
        <begin position="81"/>
        <end position="101"/>
    </location>
</feature>
<keyword evidence="2" id="KW-1133">Transmembrane helix</keyword>
<keyword evidence="2" id="KW-0812">Transmembrane</keyword>
<name>W7UY21_RUMFL</name>
<evidence type="ECO:0000313" key="4">
    <source>
        <dbReference type="Proteomes" id="UP000019365"/>
    </source>
</evidence>
<comment type="caution">
    <text evidence="3">The sequence shown here is derived from an EMBL/GenBank/DDBJ whole genome shotgun (WGS) entry which is preliminary data.</text>
</comment>
<evidence type="ECO:0000256" key="2">
    <source>
        <dbReference type="SAM" id="Phobius"/>
    </source>
</evidence>
<evidence type="ECO:0000313" key="3">
    <source>
        <dbReference type="EMBL" id="EWM53272.1"/>
    </source>
</evidence>
<dbReference type="RefSeq" id="WP_037299573.1">
    <property type="nucleotide sequence ID" value="NZ_ATAX01000026.1"/>
</dbReference>
<keyword evidence="4" id="KW-1185">Reference proteome</keyword>
<dbReference type="EMBL" id="ATAX01000026">
    <property type="protein sequence ID" value="EWM53272.1"/>
    <property type="molecule type" value="Genomic_DNA"/>
</dbReference>
<feature type="compositionally biased region" description="Acidic residues" evidence="1">
    <location>
        <begin position="117"/>
        <end position="134"/>
    </location>
</feature>
<dbReference type="AlphaFoldDB" id="W7UY21"/>
<dbReference type="OrthoDB" id="1828401at2"/>
<reference evidence="3 4" key="1">
    <citation type="journal article" date="2014" name="PLoS ONE">
        <title>Rumen cellulosomics: divergent fiber-degrading strategies revealed by comparative genome-wide analysis of six ruminococcal strains.</title>
        <authorList>
            <person name="Dassa B."/>
            <person name="Borovok I."/>
            <person name="Ruimy-Israeli V."/>
            <person name="Lamed R."/>
            <person name="Flint H.J."/>
            <person name="Duncan S.H."/>
            <person name="Henrissat B."/>
            <person name="Coutinho P."/>
            <person name="Morrison M."/>
            <person name="Mosoni P."/>
            <person name="Yeoman C.J."/>
            <person name="White B.A."/>
            <person name="Bayer E.A."/>
        </authorList>
    </citation>
    <scope>NUCLEOTIDE SEQUENCE [LARGE SCALE GENOMIC DNA]</scope>
    <source>
        <strain evidence="3 4">007c</strain>
    </source>
</reference>